<protein>
    <recommendedName>
        <fullName evidence="4">Short-chain dehydrogenase</fullName>
    </recommendedName>
</protein>
<dbReference type="GO" id="GO:0016491">
    <property type="term" value="F:oxidoreductase activity"/>
    <property type="evidence" value="ECO:0007669"/>
    <property type="project" value="UniProtKB-KW"/>
</dbReference>
<proteinExistence type="predicted"/>
<dbReference type="AlphaFoldDB" id="A0AAN9Z8S4"/>
<keyword evidence="3" id="KW-1185">Reference proteome</keyword>
<dbReference type="SUPFAM" id="SSF51735">
    <property type="entry name" value="NAD(P)-binding Rossmann-fold domains"/>
    <property type="match status" value="1"/>
</dbReference>
<sequence length="335" mass="36469">MGVWRAVGALVLNRWAVAAGCALLTFKIWYKSTVGVCTSKRRLNGRTVLITGANTGIGLETAKDLARRGARVLLACRDTQRGLQALEEVLSEAGDGATVALLALDLASLESVRACAKHVLATEPRLDILVNNAGAGGLGSGLSRDGLHLGLQVNHFGPFLFTLLLVELLKKSAPSRIIFVSSKAHVRAQTLSVEDLDHARAKEMSDFAIYPMTKLCNVLISNELARRLRGSGVTVNSLHPGVVLTDFFRFLPAWFFAIFGSIARLFFKNAVEGAQTTIYAAVAEELEDVTGRYFVDCKEARAARQARDEALARAVWARSEQLVRLRPDERPTFHA</sequence>
<dbReference type="InterPro" id="IPR036291">
    <property type="entry name" value="NAD(P)-bd_dom_sf"/>
</dbReference>
<evidence type="ECO:0000313" key="3">
    <source>
        <dbReference type="Proteomes" id="UP001378592"/>
    </source>
</evidence>
<evidence type="ECO:0008006" key="4">
    <source>
        <dbReference type="Google" id="ProtNLM"/>
    </source>
</evidence>
<accession>A0AAN9Z8S4</accession>
<dbReference type="Gene3D" id="3.40.50.720">
    <property type="entry name" value="NAD(P)-binding Rossmann-like Domain"/>
    <property type="match status" value="1"/>
</dbReference>
<name>A0AAN9Z8S4_9ORTH</name>
<dbReference type="EMBL" id="JAZDUA010000132">
    <property type="protein sequence ID" value="KAK7866954.1"/>
    <property type="molecule type" value="Genomic_DNA"/>
</dbReference>
<evidence type="ECO:0000256" key="1">
    <source>
        <dbReference type="ARBA" id="ARBA00023002"/>
    </source>
</evidence>
<comment type="caution">
    <text evidence="2">The sequence shown here is derived from an EMBL/GenBank/DDBJ whole genome shotgun (WGS) entry which is preliminary data.</text>
</comment>
<dbReference type="PRINTS" id="PR00081">
    <property type="entry name" value="GDHRDH"/>
</dbReference>
<evidence type="ECO:0000313" key="2">
    <source>
        <dbReference type="EMBL" id="KAK7866954.1"/>
    </source>
</evidence>
<dbReference type="Pfam" id="PF00106">
    <property type="entry name" value="adh_short"/>
    <property type="match status" value="1"/>
</dbReference>
<keyword evidence="1" id="KW-0560">Oxidoreductase</keyword>
<dbReference type="Proteomes" id="UP001378592">
    <property type="component" value="Unassembled WGS sequence"/>
</dbReference>
<reference evidence="2 3" key="1">
    <citation type="submission" date="2024-03" db="EMBL/GenBank/DDBJ databases">
        <title>The genome assembly and annotation of the cricket Gryllus longicercus Weissman &amp; Gray.</title>
        <authorList>
            <person name="Szrajer S."/>
            <person name="Gray D."/>
            <person name="Ylla G."/>
        </authorList>
    </citation>
    <scope>NUCLEOTIDE SEQUENCE [LARGE SCALE GENOMIC DNA]</scope>
    <source>
        <strain evidence="2">DAG 2021-001</strain>
        <tissue evidence="2">Whole body minus gut</tissue>
    </source>
</reference>
<dbReference type="PANTHER" id="PTHR43157:SF31">
    <property type="entry name" value="PHOSPHATIDYLINOSITOL-GLYCAN BIOSYNTHESIS CLASS F PROTEIN"/>
    <property type="match status" value="1"/>
</dbReference>
<dbReference type="PANTHER" id="PTHR43157">
    <property type="entry name" value="PHOSPHATIDYLINOSITOL-GLYCAN BIOSYNTHESIS CLASS F PROTEIN-RELATED"/>
    <property type="match status" value="1"/>
</dbReference>
<organism evidence="2 3">
    <name type="scientific">Gryllus longicercus</name>
    <dbReference type="NCBI Taxonomy" id="2509291"/>
    <lineage>
        <taxon>Eukaryota</taxon>
        <taxon>Metazoa</taxon>
        <taxon>Ecdysozoa</taxon>
        <taxon>Arthropoda</taxon>
        <taxon>Hexapoda</taxon>
        <taxon>Insecta</taxon>
        <taxon>Pterygota</taxon>
        <taxon>Neoptera</taxon>
        <taxon>Polyneoptera</taxon>
        <taxon>Orthoptera</taxon>
        <taxon>Ensifera</taxon>
        <taxon>Gryllidea</taxon>
        <taxon>Grylloidea</taxon>
        <taxon>Gryllidae</taxon>
        <taxon>Gryllinae</taxon>
        <taxon>Gryllus</taxon>
    </lineage>
</organism>
<dbReference type="InterPro" id="IPR002347">
    <property type="entry name" value="SDR_fam"/>
</dbReference>
<gene>
    <name evidence="2" type="ORF">R5R35_014728</name>
</gene>